<reference evidence="1 2" key="1">
    <citation type="submission" date="2020-04" db="EMBL/GenBank/DDBJ databases">
        <title>Plant Genome Project.</title>
        <authorList>
            <person name="Zhang R.-G."/>
        </authorList>
    </citation>
    <scope>NUCLEOTIDE SEQUENCE [LARGE SCALE GENOMIC DNA]</scope>
    <source>
        <strain evidence="1">YNK0</strain>
        <tissue evidence="1">Leaf</tissue>
    </source>
</reference>
<comment type="caution">
    <text evidence="1">The sequence shown here is derived from an EMBL/GenBank/DDBJ whole genome shotgun (WGS) entry which is preliminary data.</text>
</comment>
<accession>A0A834YV98</accession>
<sequence length="264" mass="29398">MLFLKNLTLFIGTAKLPLSNNSMISSGKIRHRPIMSKKLLHIVDDLAMDKEVIISFSVLAHRAHMGDWDQTSCCGKMGKRTPRFPVSYSNDKYDREKYVSLNKQGITSEVNAIDNEVVHVHAQSEMTGVKLFGTSINIDYSEGSLGSMVAENGDYSRDGSYESSAFDALQTLADISLMMPASTIESVVAATLIGWSWRHRWAAPLIILASNSRYRLGWSGFSVRRVWIALNALSVLKIILRRFKSSSHKVPETSSDGVRAVRAR</sequence>
<dbReference type="AlphaFoldDB" id="A0A834YV98"/>
<keyword evidence="2" id="KW-1185">Reference proteome</keyword>
<organism evidence="1 2">
    <name type="scientific">Tetracentron sinense</name>
    <name type="common">Spur-leaf</name>
    <dbReference type="NCBI Taxonomy" id="13715"/>
    <lineage>
        <taxon>Eukaryota</taxon>
        <taxon>Viridiplantae</taxon>
        <taxon>Streptophyta</taxon>
        <taxon>Embryophyta</taxon>
        <taxon>Tracheophyta</taxon>
        <taxon>Spermatophyta</taxon>
        <taxon>Magnoliopsida</taxon>
        <taxon>Trochodendrales</taxon>
        <taxon>Trochodendraceae</taxon>
        <taxon>Tetracentron</taxon>
    </lineage>
</organism>
<evidence type="ECO:0000313" key="2">
    <source>
        <dbReference type="Proteomes" id="UP000655225"/>
    </source>
</evidence>
<name>A0A834YV98_TETSI</name>
<proteinExistence type="predicted"/>
<evidence type="ECO:0000313" key="1">
    <source>
        <dbReference type="EMBL" id="KAF8394155.1"/>
    </source>
</evidence>
<dbReference type="Proteomes" id="UP000655225">
    <property type="component" value="Unassembled WGS sequence"/>
</dbReference>
<protein>
    <submittedName>
        <fullName evidence="1">Uncharacterized protein</fullName>
    </submittedName>
</protein>
<dbReference type="EMBL" id="JABCRI010000014">
    <property type="protein sequence ID" value="KAF8394155.1"/>
    <property type="molecule type" value="Genomic_DNA"/>
</dbReference>
<gene>
    <name evidence="1" type="ORF">HHK36_020361</name>
</gene>